<dbReference type="VEuPathDB" id="FungiDB:H310_06884"/>
<dbReference type="PANTHER" id="PTHR46297">
    <property type="entry name" value="ZINC FINGER CCCH-TYPE WITH G PATCH DOMAIN-CONTAINING PROTEIN"/>
    <property type="match status" value="1"/>
</dbReference>
<dbReference type="AlphaFoldDB" id="A0A024U4J1"/>
<dbReference type="eggNOG" id="KOG3026">
    <property type="taxonomic scope" value="Eukaryota"/>
</dbReference>
<dbReference type="RefSeq" id="XP_008870319.1">
    <property type="nucleotide sequence ID" value="XM_008872097.1"/>
</dbReference>
<reference evidence="4" key="1">
    <citation type="submission" date="2013-12" db="EMBL/GenBank/DDBJ databases">
        <title>The Genome Sequence of Aphanomyces invadans NJM9701.</title>
        <authorList>
            <consortium name="The Broad Institute Genomics Platform"/>
            <person name="Russ C."/>
            <person name="Tyler B."/>
            <person name="van West P."/>
            <person name="Dieguez-Uribeondo J."/>
            <person name="Young S.K."/>
            <person name="Zeng Q."/>
            <person name="Gargeya S."/>
            <person name="Fitzgerald M."/>
            <person name="Abouelleil A."/>
            <person name="Alvarado L."/>
            <person name="Chapman S.B."/>
            <person name="Gainer-Dewar J."/>
            <person name="Goldberg J."/>
            <person name="Griggs A."/>
            <person name="Gujja S."/>
            <person name="Hansen M."/>
            <person name="Howarth C."/>
            <person name="Imamovic A."/>
            <person name="Ireland A."/>
            <person name="Larimer J."/>
            <person name="McCowan C."/>
            <person name="Murphy C."/>
            <person name="Pearson M."/>
            <person name="Poon T.W."/>
            <person name="Priest M."/>
            <person name="Roberts A."/>
            <person name="Saif S."/>
            <person name="Shea T."/>
            <person name="Sykes S."/>
            <person name="Wortman J."/>
            <person name="Nusbaum C."/>
            <person name="Birren B."/>
        </authorList>
    </citation>
    <scope>NUCLEOTIDE SEQUENCE [LARGE SCALE GENOMIC DNA]</scope>
    <source>
        <strain evidence="4">NJM9701</strain>
    </source>
</reference>
<name>A0A024U4J1_9STRA</name>
<dbReference type="GO" id="GO:0005634">
    <property type="term" value="C:nucleus"/>
    <property type="evidence" value="ECO:0007669"/>
    <property type="project" value="UniProtKB-SubCell"/>
</dbReference>
<dbReference type="EMBL" id="KI913963">
    <property type="protein sequence ID" value="ETW01321.1"/>
    <property type="molecule type" value="Genomic_DNA"/>
</dbReference>
<evidence type="ECO:0000256" key="1">
    <source>
        <dbReference type="ARBA" id="ARBA00004123"/>
    </source>
</evidence>
<proteinExistence type="predicted"/>
<feature type="domain" description="Tudor" evidence="3">
    <location>
        <begin position="142"/>
        <end position="200"/>
    </location>
</feature>
<evidence type="ECO:0000256" key="2">
    <source>
        <dbReference type="ARBA" id="ARBA00023242"/>
    </source>
</evidence>
<dbReference type="OrthoDB" id="79171at2759"/>
<protein>
    <recommendedName>
        <fullName evidence="3">Tudor domain-containing protein</fullName>
    </recommendedName>
</protein>
<dbReference type="Gene3D" id="2.30.30.140">
    <property type="match status" value="1"/>
</dbReference>
<dbReference type="PROSITE" id="PS50304">
    <property type="entry name" value="TUDOR"/>
    <property type="match status" value="1"/>
</dbReference>
<dbReference type="InterPro" id="IPR002999">
    <property type="entry name" value="Tudor"/>
</dbReference>
<accession>A0A024U4J1</accession>
<dbReference type="SMART" id="SM00333">
    <property type="entry name" value="TUDOR"/>
    <property type="match status" value="2"/>
</dbReference>
<keyword evidence="2" id="KW-0539">Nucleus</keyword>
<gene>
    <name evidence="4" type="ORF">H310_06884</name>
</gene>
<comment type="subcellular location">
    <subcellularLocation>
        <location evidence="1">Nucleus</location>
    </subcellularLocation>
</comment>
<dbReference type="SUPFAM" id="SSF63748">
    <property type="entry name" value="Tudor/PWWP/MBT"/>
    <property type="match status" value="1"/>
</dbReference>
<dbReference type="STRING" id="157072.A0A024U4J1"/>
<sequence>MATATGEEASVAELQERLVTFNGQLETIQLLLTTDPDNQELIGIAADLKEVIKLTQGMVNHHLSSCVDSRHTADTGAAFPVGTYVEVLREGQWFPGVVEGIKRAPGGGNTFTIHLLGLKVKQDVDLTSLRAIDTGSAPLLHGIDVGVSCMAKYYVDGVYYKAVIKEVTSHGVMVLFEGYGNLEEVPEAYLRPVETKAATNTAPVAEAPKKDDMSLIAIPASLAILPTDSEAERDRKRKRIRAIKSLNRHKAIDIERNTKQNDWAKFQAKASKKRVIGVISNPKKSSIFASPATVDGRVGVIGSDQKMTRFEDSRKKFKLVEQPDTDQS</sequence>
<dbReference type="GeneID" id="20083934"/>
<dbReference type="CDD" id="cd21182">
    <property type="entry name" value="Tudor_SMN_SPF30-like"/>
    <property type="match status" value="1"/>
</dbReference>
<organism evidence="4">
    <name type="scientific">Aphanomyces invadans</name>
    <dbReference type="NCBI Taxonomy" id="157072"/>
    <lineage>
        <taxon>Eukaryota</taxon>
        <taxon>Sar</taxon>
        <taxon>Stramenopiles</taxon>
        <taxon>Oomycota</taxon>
        <taxon>Saprolegniomycetes</taxon>
        <taxon>Saprolegniales</taxon>
        <taxon>Verrucalvaceae</taxon>
        <taxon>Aphanomyces</taxon>
    </lineage>
</organism>
<evidence type="ECO:0000313" key="4">
    <source>
        <dbReference type="EMBL" id="ETW01321.1"/>
    </source>
</evidence>
<evidence type="ECO:0000259" key="3">
    <source>
        <dbReference type="PROSITE" id="PS50304"/>
    </source>
</evidence>